<dbReference type="InterPro" id="IPR019734">
    <property type="entry name" value="TPR_rpt"/>
</dbReference>
<reference evidence="5" key="1">
    <citation type="submission" date="2022-11" db="EMBL/GenBank/DDBJ databases">
        <title>Dyadobacter pollutisoli sp. nov., isolated from plastic dumped soil.</title>
        <authorList>
            <person name="Kim J.M."/>
            <person name="Kim K.R."/>
            <person name="Lee J.K."/>
            <person name="Hao L."/>
            <person name="Jeon C.O."/>
        </authorList>
    </citation>
    <scope>NUCLEOTIDE SEQUENCE</scope>
    <source>
        <strain evidence="5">U1</strain>
    </source>
</reference>
<dbReference type="PROSITE" id="PS50293">
    <property type="entry name" value="TPR_REGION"/>
    <property type="match status" value="1"/>
</dbReference>
<feature type="repeat" description="TPR" evidence="1">
    <location>
        <begin position="161"/>
        <end position="194"/>
    </location>
</feature>
<dbReference type="EMBL" id="CP112998">
    <property type="protein sequence ID" value="WAC12626.1"/>
    <property type="molecule type" value="Genomic_DNA"/>
</dbReference>
<dbReference type="InterPro" id="IPR011990">
    <property type="entry name" value="TPR-like_helical_dom_sf"/>
</dbReference>
<feature type="transmembrane region" description="Helical" evidence="2">
    <location>
        <begin position="395"/>
        <end position="412"/>
    </location>
</feature>
<dbReference type="InterPro" id="IPR000792">
    <property type="entry name" value="Tscrpt_reg_LuxR_C"/>
</dbReference>
<dbReference type="SMART" id="SM00028">
    <property type="entry name" value="TPR"/>
    <property type="match status" value="6"/>
</dbReference>
<dbReference type="GO" id="GO:0003677">
    <property type="term" value="F:DNA binding"/>
    <property type="evidence" value="ECO:0007669"/>
    <property type="project" value="InterPro"/>
</dbReference>
<accession>A0A9E8NDQ7</accession>
<dbReference type="Proteomes" id="UP001164653">
    <property type="component" value="Chromosome"/>
</dbReference>
<dbReference type="SUPFAM" id="SSF48452">
    <property type="entry name" value="TPR-like"/>
    <property type="match status" value="2"/>
</dbReference>
<dbReference type="InterPro" id="IPR016032">
    <property type="entry name" value="Sig_transdc_resp-reg_C-effctor"/>
</dbReference>
<keyword evidence="2" id="KW-0472">Membrane</keyword>
<evidence type="ECO:0000313" key="6">
    <source>
        <dbReference type="Proteomes" id="UP001164653"/>
    </source>
</evidence>
<dbReference type="PANTHER" id="PTHR10098">
    <property type="entry name" value="RAPSYN-RELATED"/>
    <property type="match status" value="1"/>
</dbReference>
<keyword evidence="2" id="KW-1133">Transmembrane helix</keyword>
<dbReference type="InterPro" id="IPR036388">
    <property type="entry name" value="WH-like_DNA-bd_sf"/>
</dbReference>
<proteinExistence type="predicted"/>
<feature type="repeat" description="TPR" evidence="1">
    <location>
        <begin position="241"/>
        <end position="274"/>
    </location>
</feature>
<evidence type="ECO:0000256" key="1">
    <source>
        <dbReference type="PROSITE-ProRule" id="PRU00339"/>
    </source>
</evidence>
<organism evidence="5 6">
    <name type="scientific">Dyadobacter pollutisoli</name>
    <dbReference type="NCBI Taxonomy" id="2910158"/>
    <lineage>
        <taxon>Bacteria</taxon>
        <taxon>Pseudomonadati</taxon>
        <taxon>Bacteroidota</taxon>
        <taxon>Cytophagia</taxon>
        <taxon>Cytophagales</taxon>
        <taxon>Spirosomataceae</taxon>
        <taxon>Dyadobacter</taxon>
    </lineage>
</organism>
<name>A0A9E8NDQ7_9BACT</name>
<keyword evidence="3" id="KW-0732">Signal</keyword>
<evidence type="ECO:0000259" key="4">
    <source>
        <dbReference type="SMART" id="SM00421"/>
    </source>
</evidence>
<dbReference type="SUPFAM" id="SSF46894">
    <property type="entry name" value="C-terminal effector domain of the bipartite response regulators"/>
    <property type="match status" value="1"/>
</dbReference>
<keyword evidence="6" id="KW-1185">Reference proteome</keyword>
<keyword evidence="2" id="KW-0812">Transmembrane</keyword>
<feature type="chain" id="PRO_5039067872" evidence="3">
    <location>
        <begin position="22"/>
        <end position="579"/>
    </location>
</feature>
<evidence type="ECO:0000256" key="3">
    <source>
        <dbReference type="SAM" id="SignalP"/>
    </source>
</evidence>
<gene>
    <name evidence="5" type="ORF">ON006_01415</name>
</gene>
<dbReference type="KEGG" id="dpf:ON006_01415"/>
<dbReference type="Gene3D" id="1.10.10.10">
    <property type="entry name" value="Winged helix-like DNA-binding domain superfamily/Winged helix DNA-binding domain"/>
    <property type="match status" value="1"/>
</dbReference>
<keyword evidence="1" id="KW-0802">TPR repeat</keyword>
<sequence>MTHYKALAMLLGILFSLEALAQDSKLDSLLKALPQSRDTMKVNVLNQISKRYWYADPPKAMHYAGEALKLSRTIRFDKGEALAYNNMGIGYYLQNDYSNALKYFMESINANRALGNLKGMGDTYNNMGLICIKQSNYPQALDYYLLSLKTYEDRGDTRGTVGILSNIGNLYDDLQEYPAALEYYFKALKIIGKTPVEDDGLGLLRNNIGSVYLNTKKYPDALKYLLLSLKTKDASDEQGKAISLSNIGLVYMEMKQYPQALDYFSRALPIQQSLEDDFHMLSTLEGLAQIYLLKGDLPKSKSYASRGLQIALKIDNKKRAANAYRILAEISKHENNLGAAYENQLRYSQTRDSILNDDNTLKIARMQVRYEGEKKQAEIKLLKKEQSFDQLTRNLFGLGLLLCLVIGALIVSRQRLKIKDEKMLAEKERQILVIELESRSKALTTHTLNLIQKNGIMQEIRETVSLALKSPVRDENNPLLNRLIKLIDYSFNLDKDWEEFKLYFEQVHQNFFVKLQQDHPDLSPGEMRLCALIRLNMNLKECATLLSVSPDSIKTARHRLRKKLGLSDEQNLVGYFTSI</sequence>
<dbReference type="SMART" id="SM00421">
    <property type="entry name" value="HTH_LUXR"/>
    <property type="match status" value="1"/>
</dbReference>
<evidence type="ECO:0000313" key="5">
    <source>
        <dbReference type="EMBL" id="WAC12626.1"/>
    </source>
</evidence>
<feature type="signal peptide" evidence="3">
    <location>
        <begin position="1"/>
        <end position="21"/>
    </location>
</feature>
<dbReference type="GO" id="GO:0006355">
    <property type="term" value="P:regulation of DNA-templated transcription"/>
    <property type="evidence" value="ECO:0007669"/>
    <property type="project" value="InterPro"/>
</dbReference>
<feature type="domain" description="HTH luxR-type" evidence="4">
    <location>
        <begin position="519"/>
        <end position="576"/>
    </location>
</feature>
<protein>
    <submittedName>
        <fullName evidence="5">Tetratricopeptide repeat protein</fullName>
    </submittedName>
</protein>
<dbReference type="Gene3D" id="1.25.40.10">
    <property type="entry name" value="Tetratricopeptide repeat domain"/>
    <property type="match status" value="2"/>
</dbReference>
<dbReference type="PROSITE" id="PS50005">
    <property type="entry name" value="TPR"/>
    <property type="match status" value="3"/>
</dbReference>
<dbReference type="AlphaFoldDB" id="A0A9E8NDQ7"/>
<feature type="repeat" description="TPR" evidence="1">
    <location>
        <begin position="81"/>
        <end position="114"/>
    </location>
</feature>
<dbReference type="RefSeq" id="WP_244823326.1">
    <property type="nucleotide sequence ID" value="NZ_CP112998.1"/>
</dbReference>
<dbReference type="Pfam" id="PF13424">
    <property type="entry name" value="TPR_12"/>
    <property type="match status" value="2"/>
</dbReference>
<evidence type="ECO:0000256" key="2">
    <source>
        <dbReference type="SAM" id="Phobius"/>
    </source>
</evidence>